<sequence length="70" mass="7587">MTNALEAANLLSLKVMSKEEPPVPPELQCVLSDLSPTDVWSMSSIPPVFKHVDPKAPCPKSHSTHCPGHK</sequence>
<proteinExistence type="predicted"/>
<evidence type="ECO:0000313" key="1">
    <source>
        <dbReference type="EMBL" id="OCT94343.1"/>
    </source>
</evidence>
<protein>
    <submittedName>
        <fullName evidence="1">Uncharacterized protein</fullName>
    </submittedName>
</protein>
<gene>
    <name evidence="1" type="ORF">XELAEV_18012013mg</name>
</gene>
<evidence type="ECO:0000313" key="2">
    <source>
        <dbReference type="Proteomes" id="UP000694892"/>
    </source>
</evidence>
<name>A0A974DLT9_XENLA</name>
<dbReference type="Proteomes" id="UP000694892">
    <property type="component" value="Chromosome 2L"/>
</dbReference>
<reference evidence="2" key="1">
    <citation type="journal article" date="2016" name="Nature">
        <title>Genome evolution in the allotetraploid frog Xenopus laevis.</title>
        <authorList>
            <person name="Session A.M."/>
            <person name="Uno Y."/>
            <person name="Kwon T."/>
            <person name="Chapman J.A."/>
            <person name="Toyoda A."/>
            <person name="Takahashi S."/>
            <person name="Fukui A."/>
            <person name="Hikosaka A."/>
            <person name="Suzuki A."/>
            <person name="Kondo M."/>
            <person name="van Heeringen S.J."/>
            <person name="Quigley I."/>
            <person name="Heinz S."/>
            <person name="Ogino H."/>
            <person name="Ochi H."/>
            <person name="Hellsten U."/>
            <person name="Lyons J.B."/>
            <person name="Simakov O."/>
            <person name="Putnam N."/>
            <person name="Stites J."/>
            <person name="Kuroki Y."/>
            <person name="Tanaka T."/>
            <person name="Michiue T."/>
            <person name="Watanabe M."/>
            <person name="Bogdanovic O."/>
            <person name="Lister R."/>
            <person name="Georgiou G."/>
            <person name="Paranjpe S.S."/>
            <person name="van Kruijsbergen I."/>
            <person name="Shu S."/>
            <person name="Carlson J."/>
            <person name="Kinoshita T."/>
            <person name="Ohta Y."/>
            <person name="Mawaribuchi S."/>
            <person name="Jenkins J."/>
            <person name="Grimwood J."/>
            <person name="Schmutz J."/>
            <person name="Mitros T."/>
            <person name="Mozaffari S.V."/>
            <person name="Suzuki Y."/>
            <person name="Haramoto Y."/>
            <person name="Yamamoto T.S."/>
            <person name="Takagi C."/>
            <person name="Heald R."/>
            <person name="Miller K."/>
            <person name="Haudenschild C."/>
            <person name="Kitzman J."/>
            <person name="Nakayama T."/>
            <person name="Izutsu Y."/>
            <person name="Robert J."/>
            <person name="Fortriede J."/>
            <person name="Burns K."/>
            <person name="Lotay V."/>
            <person name="Karimi K."/>
            <person name="Yasuoka Y."/>
            <person name="Dichmann D.S."/>
            <person name="Flajnik M.F."/>
            <person name="Houston D.W."/>
            <person name="Shendure J."/>
            <person name="DuPasquier L."/>
            <person name="Vize P.D."/>
            <person name="Zorn A.M."/>
            <person name="Ito M."/>
            <person name="Marcotte E.M."/>
            <person name="Wallingford J.B."/>
            <person name="Ito Y."/>
            <person name="Asashima M."/>
            <person name="Ueno N."/>
            <person name="Matsuda Y."/>
            <person name="Veenstra G.J."/>
            <person name="Fujiyama A."/>
            <person name="Harland R.M."/>
            <person name="Taira M."/>
            <person name="Rokhsar D.S."/>
        </authorList>
    </citation>
    <scope>NUCLEOTIDE SEQUENCE [LARGE SCALE GENOMIC DNA]</scope>
    <source>
        <strain evidence="2">J</strain>
    </source>
</reference>
<accession>A0A974DLT9</accession>
<organism evidence="1 2">
    <name type="scientific">Xenopus laevis</name>
    <name type="common">African clawed frog</name>
    <dbReference type="NCBI Taxonomy" id="8355"/>
    <lineage>
        <taxon>Eukaryota</taxon>
        <taxon>Metazoa</taxon>
        <taxon>Chordata</taxon>
        <taxon>Craniata</taxon>
        <taxon>Vertebrata</taxon>
        <taxon>Euteleostomi</taxon>
        <taxon>Amphibia</taxon>
        <taxon>Batrachia</taxon>
        <taxon>Anura</taxon>
        <taxon>Pipoidea</taxon>
        <taxon>Pipidae</taxon>
        <taxon>Xenopodinae</taxon>
        <taxon>Xenopus</taxon>
        <taxon>Xenopus</taxon>
    </lineage>
</organism>
<dbReference type="EMBL" id="CM004468">
    <property type="protein sequence ID" value="OCT94343.1"/>
    <property type="molecule type" value="Genomic_DNA"/>
</dbReference>
<dbReference type="AlphaFoldDB" id="A0A974DLT9"/>